<sequence length="1190" mass="130906">MAAQTLNSDVGLPPNSYIYRIISTATRQDPLAYSKTDQLAVISSDDSLRFLDSASLKVNGVVKNVNDSVTCLERANDAPSNIVATAGRDGLIRYWDQRSRQKVLEIQSPNKLISSLVCNAQNNFVAAGIENPEDGAHESPVYVWDQRNVSGPLRSFIDSHTDTVTSLQLHPTLPTLLLSSSTDGLVNIFDTSQADEDDALYQVVNHGSAIAHAGFMYPSTDIYALGTDETMSFYALQSQKEEEEEPAPKVFGDVREPLGCEYLAKMHWGRVDLVPVRKGAGVLQYDYDLTKSVRLPGAHGEEVVRDLFTDTHTQTTYTVGEDSHVRAWKTDISTAETMDVDEGVDAKKEKKDRKERRKEKKDKKEKKRMRMAGNSGPICITYAKKPGTEVNIHIDTSSWTLCIPVVLVGFWLCLAPTANAQGRPDRRGKTPYSYVDPLIGTINGGHVFPGATLPFGMAKAGADILGDENQGGYASNTAPISGFSHMHDSGTGGSASLGNFPIFPQAGCPNDDIKACNYTMWGRATPRRQGSVIAQPGYFDITLESHIRAEMTATNHTALYKFTFPENPVTENTTLNPLILVEISDLPQTRTEANVTVDPETGRITGGGQFSPSFGTGNYQSYFCLDFSGAEIKDAGTWTNSRPSNKVRSLKVGTRNDTPVGGWVQFDKPRVANQILARVGMSFISEEQACANAEREVPTKDFNSYVDAAREAWEEKLSVISLKDGGVSQGLLKAFWSGVYRTMISPQDYTGENPFWNDGEPYYDSYYCIWDSFRSVHPLLTILDPHSQTLMVRSLLSIYKHTGYLPDCRMSLCKGLTQGGSNADVLIVDAYLKNITAGIDWAIAYEAIVKDAEVEPENWNVEGRGGLASWKSLGYIPTESLQARGEGMRTRSISRTVEYAYDDFAISTLARALGHEEDAAKYLNRSGNWKNMYNPAQRSFVNGVDTGFQGFLQPRYMDGMFGVQEPIYCSPLLSPSGCFLNEAGRETYEAPVWLYTLYAPGDMKSLISTLGGTDSFIKRLDWLHESGVLYLGNEPSFLALFLYHYAGRPGKSAGRAHQYIPSQFNDTISGIPGNDDSGAMGSFQALVMMGLFPNAGQDVYLILPPFFEEVCVKSQQTGNTATIRNVNFDAAYKNIYIQSATLNGVAYTKNWITHSFFLEGGVLELTLGPEESAWGTKPEDLPPSLGPFAV</sequence>
<gene>
    <name evidence="1" type="ORF">OPT61_g6734</name>
</gene>
<comment type="caution">
    <text evidence="1">The sequence shown here is derived from an EMBL/GenBank/DDBJ whole genome shotgun (WGS) entry which is preliminary data.</text>
</comment>
<accession>A0ACC2I612</accession>
<dbReference type="Proteomes" id="UP001153331">
    <property type="component" value="Unassembled WGS sequence"/>
</dbReference>
<dbReference type="EMBL" id="JAPHNI010000501">
    <property type="protein sequence ID" value="KAJ8110418.1"/>
    <property type="molecule type" value="Genomic_DNA"/>
</dbReference>
<proteinExistence type="predicted"/>
<evidence type="ECO:0000313" key="1">
    <source>
        <dbReference type="EMBL" id="KAJ8110418.1"/>
    </source>
</evidence>
<evidence type="ECO:0000313" key="2">
    <source>
        <dbReference type="Proteomes" id="UP001153331"/>
    </source>
</evidence>
<name>A0ACC2I612_9PLEO</name>
<reference evidence="1" key="1">
    <citation type="submission" date="2022-11" db="EMBL/GenBank/DDBJ databases">
        <title>Genome Sequence of Boeremia exigua.</title>
        <authorList>
            <person name="Buettner E."/>
        </authorList>
    </citation>
    <scope>NUCLEOTIDE SEQUENCE</scope>
    <source>
        <strain evidence="1">CU02</strain>
    </source>
</reference>
<organism evidence="1 2">
    <name type="scientific">Boeremia exigua</name>
    <dbReference type="NCBI Taxonomy" id="749465"/>
    <lineage>
        <taxon>Eukaryota</taxon>
        <taxon>Fungi</taxon>
        <taxon>Dikarya</taxon>
        <taxon>Ascomycota</taxon>
        <taxon>Pezizomycotina</taxon>
        <taxon>Dothideomycetes</taxon>
        <taxon>Pleosporomycetidae</taxon>
        <taxon>Pleosporales</taxon>
        <taxon>Pleosporineae</taxon>
        <taxon>Didymellaceae</taxon>
        <taxon>Boeremia</taxon>
    </lineage>
</organism>
<keyword evidence="2" id="KW-1185">Reference proteome</keyword>
<protein>
    <submittedName>
        <fullName evidence="1">Uncharacterized protein</fullName>
    </submittedName>
</protein>